<evidence type="ECO:0000313" key="1">
    <source>
        <dbReference type="EMBL" id="AHU86504.1"/>
    </source>
</evidence>
<dbReference type="OrthoDB" id="33764at10239"/>
<gene>
    <name evidence="1" type="primary">M</name>
</gene>
<name>X4QQM6_9RHAB</name>
<dbReference type="GeneID" id="21011837"/>
<dbReference type="EMBL" id="KF534749">
    <property type="protein sequence ID" value="AHU86504.1"/>
    <property type="molecule type" value="Viral_cRNA"/>
</dbReference>
<dbReference type="Proteomes" id="UP000158370">
    <property type="component" value="Segment"/>
</dbReference>
<dbReference type="KEGG" id="vg:21011837"/>
<evidence type="ECO:0000313" key="2">
    <source>
        <dbReference type="Proteomes" id="UP000158370"/>
    </source>
</evidence>
<proteinExistence type="predicted"/>
<reference evidence="1 2" key="1">
    <citation type="journal article" date="2014" name="J. Gen. Virol.">
        <title>Arboretum and Puerto Almendras viruses: two novel rhabdoviruses isolated from mosquitoes in Peru.</title>
        <authorList>
            <person name="Vasilakis N."/>
            <person name="Castro-Llanos F."/>
            <person name="Widen S.G."/>
            <person name="Aguilar P.V."/>
            <person name="Guzman H."/>
            <person name="Guevara C."/>
            <person name="Fernandez R."/>
            <person name="Auguste A.J."/>
            <person name="Wood T.G."/>
            <person name="Popov V."/>
            <person name="Mundal K."/>
            <person name="Ghedin E."/>
            <person name="Kochel T.J."/>
            <person name="Holmes E.C."/>
            <person name="Walker P.J."/>
            <person name="Tesh R.B."/>
        </authorList>
    </citation>
    <scope>NUCLEOTIDE SEQUENCE [LARGE SCALE GENOMIC DNA]</scope>
    <source>
        <strain evidence="1">LO-39</strain>
    </source>
</reference>
<accession>X4QQM6</accession>
<keyword evidence="2" id="KW-1185">Reference proteome</keyword>
<sequence length="159" mass="19123">MFKNSYIMTGDYSVRVFKIRYESSFETLPSDSDIKPMIEHFDGKLKFLEVFTFILNYMVTLQIRNKVKTAPTSIFVIKFPVDSRWMFKKEEMYSMHKDIYVENKEGSHRLRVKLVVDLHVDNRPRDRLVRPVMKKILSKLYDTSAERKMYEIMKENNEC</sequence>
<dbReference type="RefSeq" id="YP_009094391.1">
    <property type="nucleotide sequence ID" value="NC_025395.1"/>
</dbReference>
<protein>
    <submittedName>
        <fullName evidence="1">M protein</fullName>
    </submittedName>
</protein>
<organism evidence="1 2">
    <name type="scientific">Puerto Almendras virus</name>
    <dbReference type="NCBI Taxonomy" id="1479613"/>
    <lineage>
        <taxon>Viruses</taxon>
        <taxon>Riboviria</taxon>
        <taxon>Orthornavirae</taxon>
        <taxon>Negarnaviricota</taxon>
        <taxon>Haploviricotina</taxon>
        <taxon>Monjiviricetes</taxon>
        <taxon>Mononegavirales</taxon>
        <taxon>Rhabdoviridae</taxon>
        <taxon>Alpharhabdovirinae</taxon>
        <taxon>Almendravirus</taxon>
        <taxon>Almendravirus almendras</taxon>
    </lineage>
</organism>